<dbReference type="EMBL" id="MT900474">
    <property type="protein sequence ID" value="QOD40149.1"/>
    <property type="molecule type" value="Genomic_DNA"/>
</dbReference>
<sequence length="482" mass="54153">MLKSLTVSMAEARNGAPYMYAETGKWARNYDDMLYLDHETTGRDYFVTPRPIIRQPPPPLSSYTEASAFRTIHKILAQQDGRRPSSSSSQEELETSPQSRQSDISDISTDTTDSDAPAVESSSLMDKSPGLRSVGKGADDNPSTSPRSVETALKRTRSPLDGGIAAYKSGIKLLRGRRKSPSQLKRVVIELGFKIHDAPTPGAEGCVFVSSHPDYTQRIIVKAGGFLSTKYEADFLRRLQHPSIVPLLETYQVEDVTCLVLPKYQMDLYSFIAINDNPFTYDDVKAISRQLLDAVEYIHKEGIIHRDIKTENIFIGSNPHVYLGDFGAACVTRGPWDQTYYYGIAGTVETNAPEVLSGDPYSPSADIWSLGLVIFEVANQDSALFLKPPNEEGPPYENQIVRIIRQSQIHLDEFPKHSGSRLSMRHKWRAVDYTRKPYTRPAWTRHYHTPLDVEYLVCRALTFDGTRRPSATELLQLPLFKD</sequence>
<feature type="compositionally biased region" description="Low complexity" evidence="8">
    <location>
        <begin position="84"/>
        <end position="115"/>
    </location>
</feature>
<dbReference type="Pfam" id="PF00069">
    <property type="entry name" value="Pkinase"/>
    <property type="match status" value="1"/>
</dbReference>
<reference evidence="10" key="1">
    <citation type="submission" date="2020-08" db="EMBL/GenBank/DDBJ databases">
        <title>Genome sequences of two marsupial simplex viruses; Macropodid alphaherpesvirus 2 and 4.</title>
        <authorList>
            <person name="Vaz P.K."/>
            <person name="Mahony T."/>
            <person name="Hartley C.A."/>
            <person name="Motha J."/>
            <person name="Devlin J.M."/>
        </authorList>
    </citation>
    <scope>NUCLEOTIDE SEQUENCE</scope>
    <source>
        <strain evidence="10">V3116/09</strain>
    </source>
</reference>
<evidence type="ECO:0000256" key="4">
    <source>
        <dbReference type="ARBA" id="ARBA00022777"/>
    </source>
</evidence>
<proteinExistence type="predicted"/>
<evidence type="ECO:0000259" key="9">
    <source>
        <dbReference type="PROSITE" id="PS50011"/>
    </source>
</evidence>
<dbReference type="InterPro" id="IPR011009">
    <property type="entry name" value="Kinase-like_dom_sf"/>
</dbReference>
<evidence type="ECO:0000256" key="3">
    <source>
        <dbReference type="ARBA" id="ARBA00022741"/>
    </source>
</evidence>
<dbReference type="PROSITE" id="PS50011">
    <property type="entry name" value="PROTEIN_KINASE_DOM"/>
    <property type="match status" value="1"/>
</dbReference>
<dbReference type="GO" id="GO:0005524">
    <property type="term" value="F:ATP binding"/>
    <property type="evidence" value="ECO:0007669"/>
    <property type="project" value="UniProtKB-KW"/>
</dbReference>
<dbReference type="InterPro" id="IPR000719">
    <property type="entry name" value="Prot_kinase_dom"/>
</dbReference>
<name>A0A7L7YUC2_9ALPH</name>
<dbReference type="GeneID" id="80540444"/>
<feature type="domain" description="Protein kinase" evidence="9">
    <location>
        <begin position="193"/>
        <end position="480"/>
    </location>
</feature>
<comment type="catalytic activity">
    <reaction evidence="6">
        <text>L-threonyl-[protein] + ATP = O-phospho-L-threonyl-[protein] + ADP + H(+)</text>
        <dbReference type="Rhea" id="RHEA:46608"/>
        <dbReference type="Rhea" id="RHEA-COMP:11060"/>
        <dbReference type="Rhea" id="RHEA-COMP:11605"/>
        <dbReference type="ChEBI" id="CHEBI:15378"/>
        <dbReference type="ChEBI" id="CHEBI:30013"/>
        <dbReference type="ChEBI" id="CHEBI:30616"/>
        <dbReference type="ChEBI" id="CHEBI:61977"/>
        <dbReference type="ChEBI" id="CHEBI:456216"/>
        <dbReference type="EC" id="2.7.11.1"/>
    </reaction>
</comment>
<feature type="region of interest" description="Disordered" evidence="8">
    <location>
        <begin position="78"/>
        <end position="156"/>
    </location>
</feature>
<dbReference type="InterPro" id="IPR050660">
    <property type="entry name" value="NEK_Ser/Thr_kinase"/>
</dbReference>
<evidence type="ECO:0000256" key="5">
    <source>
        <dbReference type="ARBA" id="ARBA00022840"/>
    </source>
</evidence>
<evidence type="ECO:0000256" key="2">
    <source>
        <dbReference type="ARBA" id="ARBA00022679"/>
    </source>
</evidence>
<evidence type="ECO:0000313" key="10">
    <source>
        <dbReference type="EMBL" id="QOD40149.1"/>
    </source>
</evidence>
<dbReference type="SMART" id="SM00220">
    <property type="entry name" value="S_TKc"/>
    <property type="match status" value="1"/>
</dbReference>
<dbReference type="PROSITE" id="PS00108">
    <property type="entry name" value="PROTEIN_KINASE_ST"/>
    <property type="match status" value="1"/>
</dbReference>
<dbReference type="CDD" id="cd00180">
    <property type="entry name" value="PKc"/>
    <property type="match status" value="1"/>
</dbReference>
<dbReference type="EC" id="2.7.11.1" evidence="1"/>
<evidence type="ECO:0000256" key="1">
    <source>
        <dbReference type="ARBA" id="ARBA00012513"/>
    </source>
</evidence>
<organism evidence="10 11">
    <name type="scientific">Macropodid alphaherpesvirus 4</name>
    <dbReference type="NCBI Taxonomy" id="2762721"/>
    <lineage>
        <taxon>Viruses</taxon>
        <taxon>Duplodnaviria</taxon>
        <taxon>Heunggongvirae</taxon>
        <taxon>Peploviricota</taxon>
        <taxon>Herviviricetes</taxon>
        <taxon>Herpesvirales</taxon>
        <taxon>Orthoherpesviridae</taxon>
        <taxon>Alphaherpesvirinae</taxon>
        <taxon>Simplexvirus</taxon>
        <taxon>Simplexvirus macropodidalpha4</taxon>
    </lineage>
</organism>
<dbReference type="SUPFAM" id="SSF56112">
    <property type="entry name" value="Protein kinase-like (PK-like)"/>
    <property type="match status" value="1"/>
</dbReference>
<dbReference type="KEGG" id="vg:80540444"/>
<dbReference type="PANTHER" id="PTHR43671">
    <property type="entry name" value="SERINE/THREONINE-PROTEIN KINASE NEK"/>
    <property type="match status" value="1"/>
</dbReference>
<comment type="catalytic activity">
    <reaction evidence="7">
        <text>L-seryl-[protein] + ATP = O-phospho-L-seryl-[protein] + ADP + H(+)</text>
        <dbReference type="Rhea" id="RHEA:17989"/>
        <dbReference type="Rhea" id="RHEA-COMP:9863"/>
        <dbReference type="Rhea" id="RHEA-COMP:11604"/>
        <dbReference type="ChEBI" id="CHEBI:15378"/>
        <dbReference type="ChEBI" id="CHEBI:29999"/>
        <dbReference type="ChEBI" id="CHEBI:30616"/>
        <dbReference type="ChEBI" id="CHEBI:83421"/>
        <dbReference type="ChEBI" id="CHEBI:456216"/>
        <dbReference type="EC" id="2.7.11.1"/>
    </reaction>
</comment>
<keyword evidence="5" id="KW-0067">ATP-binding</keyword>
<evidence type="ECO:0000313" key="11">
    <source>
        <dbReference type="Proteomes" id="UP001148675"/>
    </source>
</evidence>
<dbReference type="InterPro" id="IPR008271">
    <property type="entry name" value="Ser/Thr_kinase_AS"/>
</dbReference>
<keyword evidence="2" id="KW-0808">Transferase</keyword>
<protein>
    <recommendedName>
        <fullName evidence="1">non-specific serine/threonine protein kinase</fullName>
        <ecNumber evidence="1">2.7.11.1</ecNumber>
    </recommendedName>
</protein>
<accession>A0A7L7YUC2</accession>
<gene>
    <name evidence="10" type="primary">US3</name>
</gene>
<dbReference type="Proteomes" id="UP001148675">
    <property type="component" value="Segment"/>
</dbReference>
<dbReference type="GO" id="GO:0004674">
    <property type="term" value="F:protein serine/threonine kinase activity"/>
    <property type="evidence" value="ECO:0007669"/>
    <property type="project" value="UniProtKB-EC"/>
</dbReference>
<keyword evidence="11" id="KW-1185">Reference proteome</keyword>
<keyword evidence="4 10" id="KW-0418">Kinase</keyword>
<dbReference type="RefSeq" id="YP_010801716.1">
    <property type="nucleotide sequence ID" value="NC_076968.1"/>
</dbReference>
<evidence type="ECO:0000256" key="6">
    <source>
        <dbReference type="ARBA" id="ARBA00047899"/>
    </source>
</evidence>
<dbReference type="Gene3D" id="1.10.510.10">
    <property type="entry name" value="Transferase(Phosphotransferase) domain 1"/>
    <property type="match status" value="1"/>
</dbReference>
<dbReference type="PANTHER" id="PTHR43671:SF103">
    <property type="entry name" value="KINASE, PUTATIVE-RELATED"/>
    <property type="match status" value="1"/>
</dbReference>
<evidence type="ECO:0000256" key="7">
    <source>
        <dbReference type="ARBA" id="ARBA00048679"/>
    </source>
</evidence>
<evidence type="ECO:0000256" key="8">
    <source>
        <dbReference type="SAM" id="MobiDB-lite"/>
    </source>
</evidence>
<keyword evidence="3" id="KW-0547">Nucleotide-binding</keyword>